<name>A0A3L8SSM0_CHLGU</name>
<evidence type="ECO:0000313" key="2">
    <source>
        <dbReference type="Proteomes" id="UP000276834"/>
    </source>
</evidence>
<keyword evidence="2" id="KW-1185">Reference proteome</keyword>
<dbReference type="EMBL" id="QUSF01000007">
    <property type="protein sequence ID" value="RLW07542.1"/>
    <property type="molecule type" value="Genomic_DNA"/>
</dbReference>
<reference evidence="1 2" key="1">
    <citation type="journal article" date="2018" name="Proc. R. Soc. B">
        <title>A non-coding region near Follistatin controls head colour polymorphism in the Gouldian finch.</title>
        <authorList>
            <person name="Toomey M.B."/>
            <person name="Marques C.I."/>
            <person name="Andrade P."/>
            <person name="Araujo P.M."/>
            <person name="Sabatino S."/>
            <person name="Gazda M.A."/>
            <person name="Afonso S."/>
            <person name="Lopes R.J."/>
            <person name="Corbo J.C."/>
            <person name="Carneiro M."/>
        </authorList>
    </citation>
    <scope>NUCLEOTIDE SEQUENCE [LARGE SCALE GENOMIC DNA]</scope>
    <source>
        <strain evidence="1">Red01</strain>
        <tissue evidence="1">Muscle</tissue>
    </source>
</reference>
<dbReference type="AlphaFoldDB" id="A0A3L8SSM0"/>
<organism evidence="1 2">
    <name type="scientific">Chloebia gouldiae</name>
    <name type="common">Gouldian finch</name>
    <name type="synonym">Erythrura gouldiae</name>
    <dbReference type="NCBI Taxonomy" id="44316"/>
    <lineage>
        <taxon>Eukaryota</taxon>
        <taxon>Metazoa</taxon>
        <taxon>Chordata</taxon>
        <taxon>Craniata</taxon>
        <taxon>Vertebrata</taxon>
        <taxon>Euteleostomi</taxon>
        <taxon>Archelosauria</taxon>
        <taxon>Archosauria</taxon>
        <taxon>Dinosauria</taxon>
        <taxon>Saurischia</taxon>
        <taxon>Theropoda</taxon>
        <taxon>Coelurosauria</taxon>
        <taxon>Aves</taxon>
        <taxon>Neognathae</taxon>
        <taxon>Neoaves</taxon>
        <taxon>Telluraves</taxon>
        <taxon>Australaves</taxon>
        <taxon>Passeriformes</taxon>
        <taxon>Passeroidea</taxon>
        <taxon>Passeridae</taxon>
        <taxon>Chloebia</taxon>
    </lineage>
</organism>
<comment type="caution">
    <text evidence="1">The sequence shown here is derived from an EMBL/GenBank/DDBJ whole genome shotgun (WGS) entry which is preliminary data.</text>
</comment>
<accession>A0A3L8SSM0</accession>
<sequence length="97" mass="10760">MQKTTLERDAQPIDRYRIGPEETFEQLLLMSTTLRRGHHGCADSCCPLLSDTPTASSADGPQALLLSPKRRVPMGCSAMEGVSWGFLTFEYLNAEQK</sequence>
<dbReference type="Proteomes" id="UP000276834">
    <property type="component" value="Unassembled WGS sequence"/>
</dbReference>
<protein>
    <submittedName>
        <fullName evidence="1">Uncharacterized protein</fullName>
    </submittedName>
</protein>
<proteinExistence type="predicted"/>
<evidence type="ECO:0000313" key="1">
    <source>
        <dbReference type="EMBL" id="RLW07542.1"/>
    </source>
</evidence>
<gene>
    <name evidence="1" type="ORF">DV515_00003747</name>
</gene>